<gene>
    <name evidence="1" type="ORF">NWE54_16715</name>
</gene>
<protein>
    <submittedName>
        <fullName evidence="1">Uncharacterized protein</fullName>
    </submittedName>
</protein>
<accession>A0A9E7ZVC7</accession>
<organism evidence="1">
    <name type="scientific">Bosea sp. NBC_00436</name>
    <dbReference type="NCBI Taxonomy" id="2969620"/>
    <lineage>
        <taxon>Bacteria</taxon>
        <taxon>Pseudomonadati</taxon>
        <taxon>Pseudomonadota</taxon>
        <taxon>Alphaproteobacteria</taxon>
        <taxon>Hyphomicrobiales</taxon>
        <taxon>Boseaceae</taxon>
        <taxon>Bosea</taxon>
    </lineage>
</organism>
<dbReference type="EMBL" id="CP102774">
    <property type="protein sequence ID" value="UZF85464.1"/>
    <property type="molecule type" value="Genomic_DNA"/>
</dbReference>
<evidence type="ECO:0000313" key="1">
    <source>
        <dbReference type="EMBL" id="UZF85464.1"/>
    </source>
</evidence>
<dbReference type="AlphaFoldDB" id="A0A9E7ZVC7"/>
<proteinExistence type="predicted"/>
<name>A0A9E7ZVC7_9HYPH</name>
<sequence>MEFDGAGFWRGRTISDLPHYDAALMLAGRPKPLTKLLAQPIEEVALLALRLAAEMPPAPMLVEQTEPELDGSAAP</sequence>
<reference evidence="1" key="1">
    <citation type="submission" date="2022-08" db="EMBL/GenBank/DDBJ databases">
        <title>Complete Genome Sequences of 2 Bosea sp. soil isolates.</title>
        <authorList>
            <person name="Alvarez Arevalo M."/>
            <person name="Sterndorff E.B."/>
            <person name="Faurdal D."/>
            <person name="Joergensen T.S."/>
            <person name="Weber T."/>
        </authorList>
    </citation>
    <scope>NUCLEOTIDE SEQUENCE</scope>
    <source>
        <strain evidence="1">NBC_00436</strain>
    </source>
</reference>